<dbReference type="EMBL" id="OZ019900">
    <property type="protein sequence ID" value="CAK9234590.1"/>
    <property type="molecule type" value="Genomic_DNA"/>
</dbReference>
<keyword evidence="2" id="KW-1185">Reference proteome</keyword>
<organism evidence="1 2">
    <name type="scientific">Sphagnum troendelagicum</name>
    <dbReference type="NCBI Taxonomy" id="128251"/>
    <lineage>
        <taxon>Eukaryota</taxon>
        <taxon>Viridiplantae</taxon>
        <taxon>Streptophyta</taxon>
        <taxon>Embryophyta</taxon>
        <taxon>Bryophyta</taxon>
        <taxon>Sphagnophytina</taxon>
        <taxon>Sphagnopsida</taxon>
        <taxon>Sphagnales</taxon>
        <taxon>Sphagnaceae</taxon>
        <taxon>Sphagnum</taxon>
    </lineage>
</organism>
<protein>
    <submittedName>
        <fullName evidence="1">Uncharacterized protein</fullName>
    </submittedName>
</protein>
<gene>
    <name evidence="1" type="ORF">CSSPTR1EN2_LOCUS22293</name>
</gene>
<accession>A0ABP0V1A1</accession>
<name>A0ABP0V1A1_9BRYO</name>
<reference evidence="1" key="1">
    <citation type="submission" date="2024-02" db="EMBL/GenBank/DDBJ databases">
        <authorList>
            <consortium name="ELIXIR-Norway"/>
            <consortium name="Elixir Norway"/>
        </authorList>
    </citation>
    <scope>NUCLEOTIDE SEQUENCE</scope>
</reference>
<dbReference type="Proteomes" id="UP001497512">
    <property type="component" value="Chromosome 8"/>
</dbReference>
<proteinExistence type="predicted"/>
<sequence length="93" mass="10575">MEPDPCPRQSRSTVRSCPLPSLSATFTELRRGSPERKTRVKRIKCTRQHWGTGESRSSHRYSYDDFPSDSFVAVRQLTVVVVAVNGARRKPGR</sequence>
<evidence type="ECO:0000313" key="2">
    <source>
        <dbReference type="Proteomes" id="UP001497512"/>
    </source>
</evidence>
<evidence type="ECO:0000313" key="1">
    <source>
        <dbReference type="EMBL" id="CAK9234590.1"/>
    </source>
</evidence>